<dbReference type="CDD" id="cd18033">
    <property type="entry name" value="DEXDc_FANCM"/>
    <property type="match status" value="1"/>
</dbReference>
<dbReference type="InterPro" id="IPR011545">
    <property type="entry name" value="DEAD/DEAH_box_helicase_dom"/>
</dbReference>
<dbReference type="SMART" id="SM00490">
    <property type="entry name" value="HELICc"/>
    <property type="match status" value="1"/>
</dbReference>
<dbReference type="GO" id="GO:0043138">
    <property type="term" value="F:3'-5' DNA helicase activity"/>
    <property type="evidence" value="ECO:0007669"/>
    <property type="project" value="InterPro"/>
</dbReference>
<evidence type="ECO:0000259" key="13">
    <source>
        <dbReference type="PROSITE" id="PS51194"/>
    </source>
</evidence>
<keyword evidence="5" id="KW-0378">Hydrolase</keyword>
<feature type="region of interest" description="Disordered" evidence="11">
    <location>
        <begin position="1352"/>
        <end position="1380"/>
    </location>
</feature>
<keyword evidence="6 15" id="KW-0347">Helicase</keyword>
<dbReference type="GeneID" id="115739492"/>
<dbReference type="InterPro" id="IPR044749">
    <property type="entry name" value="FANCM_DEXDc"/>
</dbReference>
<dbReference type="PROSITE" id="PS51194">
    <property type="entry name" value="HELICASE_CTER"/>
    <property type="match status" value="1"/>
</dbReference>
<feature type="compositionally biased region" description="Basic and acidic residues" evidence="11">
    <location>
        <begin position="1354"/>
        <end position="1363"/>
    </location>
</feature>
<keyword evidence="14" id="KW-1185">Reference proteome</keyword>
<dbReference type="KEGG" id="rarg:115739492"/>
<dbReference type="Pfam" id="PF00270">
    <property type="entry name" value="DEAD"/>
    <property type="match status" value="1"/>
</dbReference>
<keyword evidence="10" id="KW-0539">Nucleus</keyword>
<keyword evidence="3" id="KW-0547">Nucleotide-binding</keyword>
<dbReference type="InterPro" id="IPR001650">
    <property type="entry name" value="Helicase_C-like"/>
</dbReference>
<organism evidence="14 15">
    <name type="scientific">Rhodamnia argentea</name>
    <dbReference type="NCBI Taxonomy" id="178133"/>
    <lineage>
        <taxon>Eukaryota</taxon>
        <taxon>Viridiplantae</taxon>
        <taxon>Streptophyta</taxon>
        <taxon>Embryophyta</taxon>
        <taxon>Tracheophyta</taxon>
        <taxon>Spermatophyta</taxon>
        <taxon>Magnoliopsida</taxon>
        <taxon>eudicotyledons</taxon>
        <taxon>Gunneridae</taxon>
        <taxon>Pentapetalae</taxon>
        <taxon>rosids</taxon>
        <taxon>malvids</taxon>
        <taxon>Myrtales</taxon>
        <taxon>Myrtaceae</taxon>
        <taxon>Myrtoideae</taxon>
        <taxon>Myrteae</taxon>
        <taxon>Australasian group</taxon>
        <taxon>Rhodamnia</taxon>
    </lineage>
</organism>
<dbReference type="GO" id="GO:0045003">
    <property type="term" value="P:double-strand break repair via synthesis-dependent strand annealing"/>
    <property type="evidence" value="ECO:0007669"/>
    <property type="project" value="TreeGrafter"/>
</dbReference>
<evidence type="ECO:0000256" key="7">
    <source>
        <dbReference type="ARBA" id="ARBA00022840"/>
    </source>
</evidence>
<dbReference type="CDD" id="cd18801">
    <property type="entry name" value="SF2_C_FANCM_Hef"/>
    <property type="match status" value="1"/>
</dbReference>
<evidence type="ECO:0000256" key="11">
    <source>
        <dbReference type="SAM" id="MobiDB-lite"/>
    </source>
</evidence>
<dbReference type="Gene3D" id="1.20.1320.20">
    <property type="entry name" value="hef helicase domain"/>
    <property type="match status" value="1"/>
</dbReference>
<dbReference type="GO" id="GO:0000400">
    <property type="term" value="F:four-way junction DNA binding"/>
    <property type="evidence" value="ECO:0007669"/>
    <property type="project" value="TreeGrafter"/>
</dbReference>
<protein>
    <submittedName>
        <fullName evidence="15">DEAD-box ATP-dependent RNA helicase FANCM isoform X1</fullName>
    </submittedName>
</protein>
<dbReference type="InterPro" id="IPR027417">
    <property type="entry name" value="P-loop_NTPase"/>
</dbReference>
<dbReference type="PANTHER" id="PTHR14025">
    <property type="entry name" value="FANCONI ANEMIA GROUP M FANCM FAMILY MEMBER"/>
    <property type="match status" value="1"/>
</dbReference>
<evidence type="ECO:0000256" key="2">
    <source>
        <dbReference type="ARBA" id="ARBA00009889"/>
    </source>
</evidence>
<dbReference type="GO" id="GO:0009378">
    <property type="term" value="F:four-way junction helicase activity"/>
    <property type="evidence" value="ECO:0007669"/>
    <property type="project" value="TreeGrafter"/>
</dbReference>
<dbReference type="SMART" id="SM00487">
    <property type="entry name" value="DEXDc"/>
    <property type="match status" value="1"/>
</dbReference>
<dbReference type="Pfam" id="PF00271">
    <property type="entry name" value="Helicase_C"/>
    <property type="match status" value="1"/>
</dbReference>
<feature type="compositionally biased region" description="Acidic residues" evidence="11">
    <location>
        <begin position="1161"/>
        <end position="1179"/>
    </location>
</feature>
<evidence type="ECO:0000313" key="14">
    <source>
        <dbReference type="Proteomes" id="UP000827889"/>
    </source>
</evidence>
<evidence type="ECO:0000256" key="8">
    <source>
        <dbReference type="ARBA" id="ARBA00023125"/>
    </source>
</evidence>
<dbReference type="Proteomes" id="UP000827889">
    <property type="component" value="Chromosome 2"/>
</dbReference>
<name>A0A8B8P0W3_9MYRT</name>
<feature type="domain" description="Helicase C-terminal" evidence="13">
    <location>
        <begin position="468"/>
        <end position="632"/>
    </location>
</feature>
<feature type="domain" description="Helicase ATP-binding" evidence="12">
    <location>
        <begin position="135"/>
        <end position="303"/>
    </location>
</feature>
<dbReference type="GO" id="GO:0005524">
    <property type="term" value="F:ATP binding"/>
    <property type="evidence" value="ECO:0007669"/>
    <property type="project" value="UniProtKB-KW"/>
</dbReference>
<dbReference type="InterPro" id="IPR014001">
    <property type="entry name" value="Helicase_ATP-bd"/>
</dbReference>
<dbReference type="GO" id="GO:0036297">
    <property type="term" value="P:interstrand cross-link repair"/>
    <property type="evidence" value="ECO:0007669"/>
    <property type="project" value="TreeGrafter"/>
</dbReference>
<feature type="compositionally biased region" description="Polar residues" evidence="11">
    <location>
        <begin position="1211"/>
        <end position="1227"/>
    </location>
</feature>
<dbReference type="FunFam" id="3.40.50.300:FF:001992">
    <property type="entry name" value="ATP-dependent RNA helicase, putative"/>
    <property type="match status" value="1"/>
</dbReference>
<feature type="compositionally biased region" description="Polar residues" evidence="11">
    <location>
        <begin position="1124"/>
        <end position="1136"/>
    </location>
</feature>
<keyword evidence="4" id="KW-0227">DNA damage</keyword>
<evidence type="ECO:0000256" key="4">
    <source>
        <dbReference type="ARBA" id="ARBA00022763"/>
    </source>
</evidence>
<dbReference type="RefSeq" id="XP_030528465.1">
    <property type="nucleotide sequence ID" value="XM_030672605.2"/>
</dbReference>
<evidence type="ECO:0000313" key="15">
    <source>
        <dbReference type="RefSeq" id="XP_030528465.1"/>
    </source>
</evidence>
<comment type="similarity">
    <text evidence="2">Belongs to the DEAD box helicase family. DEAH subfamily. FANCM sub-subfamily.</text>
</comment>
<keyword evidence="9" id="KW-0234">DNA repair</keyword>
<accession>A0A8B8P0W3</accession>
<keyword evidence="7" id="KW-0067">ATP-binding</keyword>
<proteinExistence type="inferred from homology"/>
<dbReference type="PROSITE" id="PS51192">
    <property type="entry name" value="HELICASE_ATP_BIND_1"/>
    <property type="match status" value="1"/>
</dbReference>
<dbReference type="FunFam" id="3.40.50.300:FF:000861">
    <property type="entry name" value="Fanconi anemia, complementation group M"/>
    <property type="match status" value="1"/>
</dbReference>
<evidence type="ECO:0000256" key="9">
    <source>
        <dbReference type="ARBA" id="ARBA00023204"/>
    </source>
</evidence>
<reference evidence="15" key="2">
    <citation type="submission" date="2025-08" db="UniProtKB">
        <authorList>
            <consortium name="RefSeq"/>
        </authorList>
    </citation>
    <scope>IDENTIFICATION</scope>
    <source>
        <tissue evidence="15">Leaf</tissue>
    </source>
</reference>
<feature type="region of interest" description="Disordered" evidence="11">
    <location>
        <begin position="1042"/>
        <end position="1062"/>
    </location>
</feature>
<evidence type="ECO:0000256" key="10">
    <source>
        <dbReference type="ARBA" id="ARBA00023242"/>
    </source>
</evidence>
<gene>
    <name evidence="15" type="primary">LOC115739492</name>
</gene>
<feature type="region of interest" description="Disordered" evidence="11">
    <location>
        <begin position="1123"/>
        <end position="1191"/>
    </location>
</feature>
<dbReference type="SUPFAM" id="SSF52540">
    <property type="entry name" value="P-loop containing nucleoside triphosphate hydrolases"/>
    <property type="match status" value="1"/>
</dbReference>
<dbReference type="GO" id="GO:0016787">
    <property type="term" value="F:hydrolase activity"/>
    <property type="evidence" value="ECO:0007669"/>
    <property type="project" value="UniProtKB-KW"/>
</dbReference>
<dbReference type="OrthoDB" id="6513042at2759"/>
<feature type="region of interest" description="Disordered" evidence="11">
    <location>
        <begin position="1211"/>
        <end position="1295"/>
    </location>
</feature>
<dbReference type="CDD" id="cd12091">
    <property type="entry name" value="FANCM_ID"/>
    <property type="match status" value="1"/>
</dbReference>
<sequence>MTSNAPHVIVDDEEDDDFDWDAAVREIDAACESSRSSASSDPFKTPHVAFPALDNAEVPRLFSKKSNGVSRQSTLDNFIGRSLTRTDPDNLAIRVGEQIRVDCNDAASCVEIDPEAAKTWIYPVNVPLRDYQFSIAKTALFSNTLVALPTGLGKTLIAAVVMFNYFRWFPEGKIVFTAPSRPLVIQQIEACHNIVGIPQEWTIDMTGQMSPDKRVHFWKSKRVFFVTPQVLEKDIQSGTCLVKYLVCLVIDEAHRASGNYSYCVVVRELIARPVQLRILALTATPGSKHQTIQHVIDNLIISTLEYRNESDPDVSPYVHDRKLELIEVAMGKEAIEINDLLLKVIRIYAARLNAMGILLNRDYQALSPSDLLTSRDKFRQAPPPELSQVKYGEVERFFGALITLYHIRKLLSSHGIRPAYEMLEEKLHQGSFASLMSRNEDINKAKLLMQQSLSHGAPNPKISKMLEVLIDHFKKNDPQQSRVIIFSNFRGSVRDIMDALSNIGDIVKAAQFVGQSSGKSLKGQSQKVQQAVLEKFRAGGYNVIVATSIGEEGLDIMEVDLVICFDANVSPLRMVQRMGRTGRKHDGRVVVLACEGSELKGYRRKQANSKAVSKHMRNGGIASFNFHLSPRMIPHIFKPDVQFVELSIEKFVPRGKKVKDDDVVEMPMWKKNLTVTEADIVAKYFNNSGKSWKPSLIAFPHFQTFPCRVHIVMHSCRTGMMIDAMQHLQGVVFSRDKEGLPVEEKEFLVEQHGSKPLEQHNNCCQDLLNFDDCPDIYEQRSMSDTPVQTSENADRNCLSTIASKSSPVHSYLFSADFVSVDNLGNVLILSVPSLPSPKVTQSDDIYLKCPKKDSGRFLAAAQRSEEVRMPFGDSVQRASAQTRCLKSEARAVSTVFDFEAQQNEPTVMDMKNTEIENVIGVLPDGGDGTNGTPDALKVKEPFPLASACNDDEEDAELSPRLTNYMESGVVPESPINGESNGKDKSAFVIPDLVLPPICSNHLFMSSSQGKKRELIKEFDSCRGIVSGSPTYNRIQTPLANIKDGSNKSKCGHASPDNQMTPENDITSGHSKNWCLTPNNNSNSVKGRKKLRRLRRVGDCVRRRGLNHKDNDIVPIVESDRSFPGASTFQNQNNYNQGEKKTTNNGRAYIEEEAEVSSGAEASEDEEDDLDGDTYEDSFIDDGTNPTAASTQDITCTVDMMAVYRRSLLSQSPNGWRMSESTSSSGKNLHSLYAPGSRLKNQSEGGSAESLSEGHERIPKRRPSMASISTTDGGSDVERLKRKSRFHDPDSVPAINLEREFLSQGDSGNEEPVHQNQANGVPADFDLFSDDHFYEGVDLDALEAQATLLLQRSSECSKEKKETIPKPSVDHAGSPTFDLGI</sequence>
<dbReference type="GO" id="GO:0005634">
    <property type="term" value="C:nucleus"/>
    <property type="evidence" value="ECO:0007669"/>
    <property type="project" value="UniProtKB-SubCell"/>
</dbReference>
<evidence type="ECO:0000259" key="12">
    <source>
        <dbReference type="PROSITE" id="PS51192"/>
    </source>
</evidence>
<evidence type="ECO:0000256" key="5">
    <source>
        <dbReference type="ARBA" id="ARBA00022801"/>
    </source>
</evidence>
<dbReference type="PANTHER" id="PTHR14025:SF20">
    <property type="entry name" value="FANCONI ANEMIA GROUP M PROTEIN"/>
    <property type="match status" value="1"/>
</dbReference>
<evidence type="ECO:0000256" key="6">
    <source>
        <dbReference type="ARBA" id="ARBA00022806"/>
    </source>
</evidence>
<evidence type="ECO:0000256" key="1">
    <source>
        <dbReference type="ARBA" id="ARBA00004123"/>
    </source>
</evidence>
<comment type="subcellular location">
    <subcellularLocation>
        <location evidence="1">Nucleus</location>
    </subcellularLocation>
</comment>
<dbReference type="InterPro" id="IPR039686">
    <property type="entry name" value="FANCM/Mph1-like_ID"/>
</dbReference>
<keyword evidence="8" id="KW-0238">DNA-binding</keyword>
<reference evidence="14" key="1">
    <citation type="submission" date="2025-05" db="UniProtKB">
        <authorList>
            <consortium name="RefSeq"/>
        </authorList>
    </citation>
    <scope>NUCLEOTIDE SEQUENCE [LARGE SCALE GENOMIC DNA]</scope>
</reference>
<dbReference type="Gene3D" id="3.40.50.300">
    <property type="entry name" value="P-loop containing nucleotide triphosphate hydrolases"/>
    <property type="match status" value="2"/>
</dbReference>
<evidence type="ECO:0000256" key="3">
    <source>
        <dbReference type="ARBA" id="ARBA00022741"/>
    </source>
</evidence>